<accession>A0ACB8UQM6</accession>
<protein>
    <submittedName>
        <fullName evidence="1">Uncharacterized protein</fullName>
    </submittedName>
</protein>
<comment type="caution">
    <text evidence="1">The sequence shown here is derived from an EMBL/GenBank/DDBJ whole genome shotgun (WGS) entry which is preliminary data.</text>
</comment>
<gene>
    <name evidence="1" type="ORF">LOY88_005448</name>
</gene>
<evidence type="ECO:0000313" key="1">
    <source>
        <dbReference type="EMBL" id="KAI2383214.1"/>
    </source>
</evidence>
<organism evidence="1">
    <name type="scientific">Ophidiomyces ophidiicola</name>
    <dbReference type="NCBI Taxonomy" id="1387563"/>
    <lineage>
        <taxon>Eukaryota</taxon>
        <taxon>Fungi</taxon>
        <taxon>Dikarya</taxon>
        <taxon>Ascomycota</taxon>
        <taxon>Pezizomycotina</taxon>
        <taxon>Eurotiomycetes</taxon>
        <taxon>Eurotiomycetidae</taxon>
        <taxon>Onygenales</taxon>
        <taxon>Onygenaceae</taxon>
        <taxon>Ophidiomyces</taxon>
    </lineage>
</organism>
<sequence>MASATSTDGTDGSVAKGDNGLFTEPYRALNRAFHFSDENQAGWWRATGPIFAKFLHDGGYDVGRQFEYLAFIREHLYPHLGPALGTRRVFPNPSTGDPDFELSMNFQKSKSTARICFLPVVRVPVADGEDDYLPSATPILKTLKPALNHFGYSTTLYDAMKPHLEASDEERDVLREKGFIKAKLFELQTTMAFDFRHEGPLVAKVYMFPTLKSQVTGTPESQLLLGAARAADPTGQVFPALSLVEEYFATSVGKGFGDTSCTAAPWSISFDMLEPKQSRIKIYAIELQVDMDRLEAHWTMGGRLNEPGHLKGLEHAKDLFRRLQIPEGRRQMANDYPHFKDPTTLNPLVVNWELQPGNPIPKPKVYFSLRGLSDTDNAAAITGFFSSLGWKDHAENYTRNLRSYL</sequence>
<name>A0ACB8UQM6_9EURO</name>
<reference evidence="1" key="1">
    <citation type="journal article" date="2022" name="bioRxiv">
        <title>Population genetic analysis of Ophidiomyces ophidiicola, the causative agent of snake fungal disease, indicates recent introductions to the USA.</title>
        <authorList>
            <person name="Ladner J.T."/>
            <person name="Palmer J.M."/>
            <person name="Ettinger C.L."/>
            <person name="Stajich J.E."/>
            <person name="Farrell T.M."/>
            <person name="Glorioso B.M."/>
            <person name="Lawson B."/>
            <person name="Price S.J."/>
            <person name="Stengle A.G."/>
            <person name="Grear D.A."/>
            <person name="Lorch J.M."/>
        </authorList>
    </citation>
    <scope>NUCLEOTIDE SEQUENCE</scope>
    <source>
        <strain evidence="1">NWHC 24266-5</strain>
    </source>
</reference>
<proteinExistence type="predicted"/>
<dbReference type="EMBL" id="JALBCA010000096">
    <property type="protein sequence ID" value="KAI2383214.1"/>
    <property type="molecule type" value="Genomic_DNA"/>
</dbReference>